<dbReference type="AlphaFoldDB" id="A0A1C7MPH5"/>
<evidence type="ECO:0000256" key="1">
    <source>
        <dbReference type="SAM" id="MobiDB-lite"/>
    </source>
</evidence>
<accession>A0A1C7MPH5</accession>
<evidence type="ECO:0000313" key="2">
    <source>
        <dbReference type="EMBL" id="OBZ78316.1"/>
    </source>
</evidence>
<dbReference type="EMBL" id="LUGG01000002">
    <property type="protein sequence ID" value="OBZ78316.1"/>
    <property type="molecule type" value="Genomic_DNA"/>
</dbReference>
<protein>
    <submittedName>
        <fullName evidence="2">Uncharacterized protein</fullName>
    </submittedName>
</protein>
<comment type="caution">
    <text evidence="2">The sequence shown here is derived from an EMBL/GenBank/DDBJ whole genome shotgun (WGS) entry which is preliminary data.</text>
</comment>
<gene>
    <name evidence="2" type="ORF">A0H81_02268</name>
</gene>
<reference evidence="2 3" key="1">
    <citation type="submission" date="2016-03" db="EMBL/GenBank/DDBJ databases">
        <title>Whole genome sequencing of Grifola frondosa 9006-11.</title>
        <authorList>
            <person name="Min B."/>
            <person name="Park H."/>
            <person name="Kim J.-G."/>
            <person name="Cho H."/>
            <person name="Oh Y.-L."/>
            <person name="Kong W.-S."/>
            <person name="Choi I.-G."/>
        </authorList>
    </citation>
    <scope>NUCLEOTIDE SEQUENCE [LARGE SCALE GENOMIC DNA]</scope>
    <source>
        <strain evidence="2 3">9006-11</strain>
    </source>
</reference>
<feature type="region of interest" description="Disordered" evidence="1">
    <location>
        <begin position="40"/>
        <end position="61"/>
    </location>
</feature>
<name>A0A1C7MPH5_GRIFR</name>
<dbReference type="Proteomes" id="UP000092993">
    <property type="component" value="Unassembled WGS sequence"/>
</dbReference>
<keyword evidence="3" id="KW-1185">Reference proteome</keyword>
<proteinExistence type="predicted"/>
<organism evidence="2 3">
    <name type="scientific">Grifola frondosa</name>
    <name type="common">Maitake</name>
    <name type="synonym">Polyporus frondosus</name>
    <dbReference type="NCBI Taxonomy" id="5627"/>
    <lineage>
        <taxon>Eukaryota</taxon>
        <taxon>Fungi</taxon>
        <taxon>Dikarya</taxon>
        <taxon>Basidiomycota</taxon>
        <taxon>Agaricomycotina</taxon>
        <taxon>Agaricomycetes</taxon>
        <taxon>Polyporales</taxon>
        <taxon>Grifolaceae</taxon>
        <taxon>Grifola</taxon>
    </lineage>
</organism>
<sequence>MMLVIVINHRTTRTSIIRADDTADFCILLRAPSATSAKRKPFQGARCGMINPRPARRQPRARLCPVDAALHELRDHHDNLVHGPDELASRIAFPVRSVNAFATQNATASAELDVASPQALSLARQNRRHRAPSHG</sequence>
<evidence type="ECO:0000313" key="3">
    <source>
        <dbReference type="Proteomes" id="UP000092993"/>
    </source>
</evidence>